<dbReference type="EMBL" id="JARDXE010000007">
    <property type="protein sequence ID" value="MDE8645781.1"/>
    <property type="molecule type" value="Genomic_DNA"/>
</dbReference>
<feature type="domain" description="HTH cro/C1-type" evidence="1">
    <location>
        <begin position="21"/>
        <end position="63"/>
    </location>
</feature>
<dbReference type="Gene3D" id="1.10.260.40">
    <property type="entry name" value="lambda repressor-like DNA-binding domains"/>
    <property type="match status" value="1"/>
</dbReference>
<comment type="caution">
    <text evidence="2">The sequence shown here is derived from an EMBL/GenBank/DDBJ whole genome shotgun (WGS) entry which is preliminary data.</text>
</comment>
<organism evidence="2 3">
    <name type="scientific">Rhodococcus qingshengii</name>
    <dbReference type="NCBI Taxonomy" id="334542"/>
    <lineage>
        <taxon>Bacteria</taxon>
        <taxon>Bacillati</taxon>
        <taxon>Actinomycetota</taxon>
        <taxon>Actinomycetes</taxon>
        <taxon>Mycobacteriales</taxon>
        <taxon>Nocardiaceae</taxon>
        <taxon>Rhodococcus</taxon>
        <taxon>Rhodococcus erythropolis group</taxon>
    </lineage>
</organism>
<evidence type="ECO:0000313" key="2">
    <source>
        <dbReference type="EMBL" id="MDE8645781.1"/>
    </source>
</evidence>
<evidence type="ECO:0000313" key="3">
    <source>
        <dbReference type="Proteomes" id="UP001217325"/>
    </source>
</evidence>
<dbReference type="PROSITE" id="PS50943">
    <property type="entry name" value="HTH_CROC1"/>
    <property type="match status" value="1"/>
</dbReference>
<protein>
    <submittedName>
        <fullName evidence="2">Helix-turn-helix transcriptional regulator</fullName>
    </submittedName>
</protein>
<dbReference type="Proteomes" id="UP001217325">
    <property type="component" value="Unassembled WGS sequence"/>
</dbReference>
<gene>
    <name evidence="2" type="ORF">PXH69_12545</name>
</gene>
<sequence>MSGFSAWVENQLELRSFGDIQEAARALKIRPSELSRWLSAKRPPTQDTMRTACQVFDAPIMEVLVAAGYLTSEEAEPGMTPPSIVATISTQSLVDELTRRGIDRQSE</sequence>
<dbReference type="SUPFAM" id="SSF47413">
    <property type="entry name" value="lambda repressor-like DNA-binding domains"/>
    <property type="match status" value="1"/>
</dbReference>
<evidence type="ECO:0000259" key="1">
    <source>
        <dbReference type="PROSITE" id="PS50943"/>
    </source>
</evidence>
<dbReference type="Pfam" id="PF01381">
    <property type="entry name" value="HTH_3"/>
    <property type="match status" value="1"/>
</dbReference>
<name>A0AAW6LK48_RHOSG</name>
<accession>A0AAW6LK48</accession>
<reference evidence="2" key="1">
    <citation type="submission" date="2023-02" db="EMBL/GenBank/DDBJ databases">
        <title>A novel hydrolase synthesized by Rhodococcus erythropolis HQ is responsible for the detoxification of Zearalenone.</title>
        <authorList>
            <person name="Hu J."/>
            <person name="Xu J."/>
        </authorList>
    </citation>
    <scope>NUCLEOTIDE SEQUENCE</scope>
    <source>
        <strain evidence="2">HQ</strain>
    </source>
</reference>
<dbReference type="AlphaFoldDB" id="A0AAW6LK48"/>
<dbReference type="InterPro" id="IPR010982">
    <property type="entry name" value="Lambda_DNA-bd_dom_sf"/>
</dbReference>
<dbReference type="RefSeq" id="WP_223304618.1">
    <property type="nucleotide sequence ID" value="NZ_AP026691.1"/>
</dbReference>
<proteinExistence type="predicted"/>
<dbReference type="GO" id="GO:0003677">
    <property type="term" value="F:DNA binding"/>
    <property type="evidence" value="ECO:0007669"/>
    <property type="project" value="InterPro"/>
</dbReference>
<dbReference type="InterPro" id="IPR001387">
    <property type="entry name" value="Cro/C1-type_HTH"/>
</dbReference>